<dbReference type="Pfam" id="PF02515">
    <property type="entry name" value="CoA_transf_3"/>
    <property type="match status" value="1"/>
</dbReference>
<proteinExistence type="predicted"/>
<accession>A0ABV8UMR9</accession>
<dbReference type="EMBL" id="JBHSCW010000006">
    <property type="protein sequence ID" value="MFC4352200.1"/>
    <property type="molecule type" value="Genomic_DNA"/>
</dbReference>
<dbReference type="InterPro" id="IPR023606">
    <property type="entry name" value="CoA-Trfase_III_dom_1_sf"/>
</dbReference>
<dbReference type="InterPro" id="IPR050483">
    <property type="entry name" value="CoA-transferase_III_domain"/>
</dbReference>
<dbReference type="Gene3D" id="3.40.50.10540">
    <property type="entry name" value="Crotonobetainyl-coa:carnitine coa-transferase, domain 1"/>
    <property type="match status" value="1"/>
</dbReference>
<dbReference type="InterPro" id="IPR044855">
    <property type="entry name" value="CoA-Trfase_III_dom3_sf"/>
</dbReference>
<dbReference type="GO" id="GO:0016740">
    <property type="term" value="F:transferase activity"/>
    <property type="evidence" value="ECO:0007669"/>
    <property type="project" value="UniProtKB-KW"/>
</dbReference>
<evidence type="ECO:0000313" key="3">
    <source>
        <dbReference type="Proteomes" id="UP001595799"/>
    </source>
</evidence>
<dbReference type="PANTHER" id="PTHR48207">
    <property type="entry name" value="SUCCINATE--HYDROXYMETHYLGLUTARATE COA-TRANSFERASE"/>
    <property type="match status" value="1"/>
</dbReference>
<dbReference type="Proteomes" id="UP001595799">
    <property type="component" value="Unassembled WGS sequence"/>
</dbReference>
<reference evidence="3" key="1">
    <citation type="journal article" date="2019" name="Int. J. Syst. Evol. Microbiol.">
        <title>The Global Catalogue of Microorganisms (GCM) 10K type strain sequencing project: providing services to taxonomists for standard genome sequencing and annotation.</title>
        <authorList>
            <consortium name="The Broad Institute Genomics Platform"/>
            <consortium name="The Broad Institute Genome Sequencing Center for Infectious Disease"/>
            <person name="Wu L."/>
            <person name="Ma J."/>
        </authorList>
    </citation>
    <scope>NUCLEOTIDE SEQUENCE [LARGE SCALE GENOMIC DNA]</scope>
    <source>
        <strain evidence="3">CECT 8472</strain>
    </source>
</reference>
<dbReference type="Gene3D" id="3.30.1540.10">
    <property type="entry name" value="formyl-coa transferase, domain 3"/>
    <property type="match status" value="1"/>
</dbReference>
<dbReference type="InterPro" id="IPR003673">
    <property type="entry name" value="CoA-Trfase_fam_III"/>
</dbReference>
<gene>
    <name evidence="2" type="ORF">ACFOW6_11685</name>
</gene>
<evidence type="ECO:0000313" key="2">
    <source>
        <dbReference type="EMBL" id="MFC4352200.1"/>
    </source>
</evidence>
<dbReference type="PANTHER" id="PTHR48207:SF3">
    <property type="entry name" value="SUCCINATE--HYDROXYMETHYLGLUTARATE COA-TRANSFERASE"/>
    <property type="match status" value="1"/>
</dbReference>
<dbReference type="SUPFAM" id="SSF89796">
    <property type="entry name" value="CoA-transferase family III (CaiB/BaiF)"/>
    <property type="match status" value="1"/>
</dbReference>
<name>A0ABV8UMR9_9PROT</name>
<sequence>MAETDNSDDPGDLLAGVRVLDLSRVLAGPWCTQTLADLGADVLKIEKPSGGDETRAWTPPEMGGVSAYFACANRNKRSLAVDLTHPEGAALVRELAQEADVLVENFRAGSLTRFGLDSESLMEVNPGLVYCSVSGYGHTGSQARRPGYDFVIQAESGLMSITGTADGPPVKVGVAISDLTASFYAGQAVLAALLARQRTGRGRFIDVALFDCQVAALANVTSNYLATETSPSRYGNAHANVVPYEVFEASDGPFVLAVGNDAQFRRLCRDILGDVDLAKSPDYATNSARVRNREALGRHLAEVFSHKPRADWLEQFAQADIPAGAINSVAEAIEGQQSVDHELIVSPEEGDAAFRMARHPVAYDGVRPAPRTAPPQLGEGGDAALADWLGLADEKIAGLRRNKAIR</sequence>
<organism evidence="2 3">
    <name type="scientific">Fodinicurvata halophila</name>
    <dbReference type="NCBI Taxonomy" id="1419723"/>
    <lineage>
        <taxon>Bacteria</taxon>
        <taxon>Pseudomonadati</taxon>
        <taxon>Pseudomonadota</taxon>
        <taxon>Alphaproteobacteria</taxon>
        <taxon>Rhodospirillales</taxon>
        <taxon>Rhodovibrionaceae</taxon>
        <taxon>Fodinicurvata</taxon>
    </lineage>
</organism>
<keyword evidence="1 2" id="KW-0808">Transferase</keyword>
<dbReference type="RefSeq" id="WP_382422547.1">
    <property type="nucleotide sequence ID" value="NZ_JBHSCW010000006.1"/>
</dbReference>
<comment type="caution">
    <text evidence="2">The sequence shown here is derived from an EMBL/GenBank/DDBJ whole genome shotgun (WGS) entry which is preliminary data.</text>
</comment>
<protein>
    <submittedName>
        <fullName evidence="2">CaiB/BaiF CoA transferase family protein</fullName>
    </submittedName>
</protein>
<keyword evidence="3" id="KW-1185">Reference proteome</keyword>
<evidence type="ECO:0000256" key="1">
    <source>
        <dbReference type="ARBA" id="ARBA00022679"/>
    </source>
</evidence>